<dbReference type="GO" id="GO:0016020">
    <property type="term" value="C:membrane"/>
    <property type="evidence" value="ECO:0007669"/>
    <property type="project" value="InterPro"/>
</dbReference>
<evidence type="ECO:0000313" key="8">
    <source>
        <dbReference type="EMBL" id="SFK72123.1"/>
    </source>
</evidence>
<evidence type="ECO:0000256" key="6">
    <source>
        <dbReference type="SAM" id="Phobius"/>
    </source>
</evidence>
<name>A0A1I4BUA8_9ACTN</name>
<comment type="catalytic activity">
    <reaction evidence="4">
        <text>a quinol + 2 Fe(III)-[cytochrome c](out) = a quinone + 2 Fe(II)-[cytochrome c](out) + 2 H(+)(out)</text>
        <dbReference type="Rhea" id="RHEA:11484"/>
        <dbReference type="Rhea" id="RHEA-COMP:10350"/>
        <dbReference type="Rhea" id="RHEA-COMP:14399"/>
        <dbReference type="ChEBI" id="CHEBI:15378"/>
        <dbReference type="ChEBI" id="CHEBI:24646"/>
        <dbReference type="ChEBI" id="CHEBI:29033"/>
        <dbReference type="ChEBI" id="CHEBI:29034"/>
        <dbReference type="ChEBI" id="CHEBI:132124"/>
        <dbReference type="EC" id="7.1.1.8"/>
    </reaction>
</comment>
<dbReference type="GO" id="GO:0016491">
    <property type="term" value="F:oxidoreductase activity"/>
    <property type="evidence" value="ECO:0007669"/>
    <property type="project" value="InterPro"/>
</dbReference>
<evidence type="ECO:0000256" key="5">
    <source>
        <dbReference type="ARBA" id="ARBA00029568"/>
    </source>
</evidence>
<evidence type="ECO:0000256" key="3">
    <source>
        <dbReference type="ARBA" id="ARBA00016116"/>
    </source>
</evidence>
<keyword evidence="6" id="KW-0472">Membrane</keyword>
<keyword evidence="9" id="KW-1185">Reference proteome</keyword>
<dbReference type="PROSITE" id="PS51002">
    <property type="entry name" value="CYTB_NTER"/>
    <property type="match status" value="1"/>
</dbReference>
<dbReference type="RefSeq" id="WP_093890882.1">
    <property type="nucleotide sequence ID" value="NZ_FOQY01000033.1"/>
</dbReference>
<evidence type="ECO:0000256" key="2">
    <source>
        <dbReference type="ARBA" id="ARBA00012951"/>
    </source>
</evidence>
<dbReference type="EMBL" id="FOQY01000033">
    <property type="protein sequence ID" value="SFK72123.1"/>
    <property type="molecule type" value="Genomic_DNA"/>
</dbReference>
<reference evidence="9" key="1">
    <citation type="submission" date="2016-10" db="EMBL/GenBank/DDBJ databases">
        <authorList>
            <person name="Varghese N."/>
            <person name="Submissions S."/>
        </authorList>
    </citation>
    <scope>NUCLEOTIDE SEQUENCE [LARGE SCALE GENOMIC DNA]</scope>
    <source>
        <strain evidence="9">CGMCC 4.2126</strain>
    </source>
</reference>
<dbReference type="InterPro" id="IPR005797">
    <property type="entry name" value="Cyt_b/b6_N"/>
</dbReference>
<dbReference type="GO" id="GO:0022904">
    <property type="term" value="P:respiratory electron transport chain"/>
    <property type="evidence" value="ECO:0007669"/>
    <property type="project" value="InterPro"/>
</dbReference>
<comment type="cofactor">
    <cofactor evidence="1">
        <name>heme</name>
        <dbReference type="ChEBI" id="CHEBI:30413"/>
    </cofactor>
</comment>
<proteinExistence type="predicted"/>
<dbReference type="SUPFAM" id="SSF81342">
    <property type="entry name" value="Transmembrane di-heme cytochromes"/>
    <property type="match status" value="1"/>
</dbReference>
<evidence type="ECO:0000259" key="7">
    <source>
        <dbReference type="PROSITE" id="PS51002"/>
    </source>
</evidence>
<dbReference type="Gene3D" id="1.20.810.10">
    <property type="entry name" value="Cytochrome Bc1 Complex, Chain C"/>
    <property type="match status" value="1"/>
</dbReference>
<dbReference type="Proteomes" id="UP000199111">
    <property type="component" value="Unassembled WGS sequence"/>
</dbReference>
<keyword evidence="6" id="KW-1133">Transmembrane helix</keyword>
<feature type="domain" description="Cytochrome b/b6 N-terminal region profile" evidence="7">
    <location>
        <begin position="1"/>
        <end position="185"/>
    </location>
</feature>
<protein>
    <recommendedName>
        <fullName evidence="3">Cytochrome bc1 complex cytochrome b subunit</fullName>
        <ecNumber evidence="2">7.1.1.8</ecNumber>
    </recommendedName>
    <alternativeName>
        <fullName evidence="5">Cytochrome bc1 reductase complex subunit QcrB</fullName>
    </alternativeName>
</protein>
<sequence>MRLYKTLMSEMLVYCFVVVLLTGAFLAFFYTPSDRVIYDGSYEPLRGVEMSAAYAAELTTRFEVRGGLLMQQLHQWSSLVFLVGIVLRAVPTRAFRQSLPGLALLGLGGLTMVAGYALTEDLSVGETLGDVPIPWWYGMHLLLALVTAAALVIVWRQTTTRWPKRGYFVMACLGLTLAAVVSPFI</sequence>
<gene>
    <name evidence="8" type="ORF">SAMN05216275_13332</name>
</gene>
<dbReference type="InterPro" id="IPR027387">
    <property type="entry name" value="Cytb/b6-like_sf"/>
</dbReference>
<dbReference type="GeneID" id="96302318"/>
<dbReference type="GO" id="GO:0008121">
    <property type="term" value="F:quinol-cytochrome-c reductase activity"/>
    <property type="evidence" value="ECO:0007669"/>
    <property type="project" value="UniProtKB-EC"/>
</dbReference>
<accession>A0A1I4BUA8</accession>
<organism evidence="8 9">
    <name type="scientific">Streptosporangium canum</name>
    <dbReference type="NCBI Taxonomy" id="324952"/>
    <lineage>
        <taxon>Bacteria</taxon>
        <taxon>Bacillati</taxon>
        <taxon>Actinomycetota</taxon>
        <taxon>Actinomycetes</taxon>
        <taxon>Streptosporangiales</taxon>
        <taxon>Streptosporangiaceae</taxon>
        <taxon>Streptosporangium</taxon>
    </lineage>
</organism>
<feature type="transmembrane region" description="Helical" evidence="6">
    <location>
        <begin position="167"/>
        <end position="184"/>
    </location>
</feature>
<dbReference type="AlphaFoldDB" id="A0A1I4BUA8"/>
<feature type="transmembrane region" description="Helical" evidence="6">
    <location>
        <begin position="12"/>
        <end position="31"/>
    </location>
</feature>
<evidence type="ECO:0000256" key="1">
    <source>
        <dbReference type="ARBA" id="ARBA00001971"/>
    </source>
</evidence>
<dbReference type="InterPro" id="IPR016174">
    <property type="entry name" value="Di-haem_cyt_TM"/>
</dbReference>
<evidence type="ECO:0000313" key="9">
    <source>
        <dbReference type="Proteomes" id="UP000199111"/>
    </source>
</evidence>
<dbReference type="EC" id="7.1.1.8" evidence="2"/>
<keyword evidence="6" id="KW-0812">Transmembrane</keyword>
<feature type="transmembrane region" description="Helical" evidence="6">
    <location>
        <begin position="135"/>
        <end position="155"/>
    </location>
</feature>
<feature type="transmembrane region" description="Helical" evidence="6">
    <location>
        <begin position="102"/>
        <end position="119"/>
    </location>
</feature>
<feature type="transmembrane region" description="Helical" evidence="6">
    <location>
        <begin position="73"/>
        <end position="90"/>
    </location>
</feature>
<evidence type="ECO:0000256" key="4">
    <source>
        <dbReference type="ARBA" id="ARBA00029351"/>
    </source>
</evidence>